<dbReference type="Proteomes" id="UP000809273">
    <property type="component" value="Unassembled WGS sequence"/>
</dbReference>
<evidence type="ECO:0000256" key="1">
    <source>
        <dbReference type="PROSITE-ProRule" id="PRU00278"/>
    </source>
</evidence>
<name>A0A9D8KES2_9DELT</name>
<dbReference type="InterPro" id="IPR027304">
    <property type="entry name" value="Trigger_fact/SurA_dom_sf"/>
</dbReference>
<dbReference type="EMBL" id="JAFGIX010000056">
    <property type="protein sequence ID" value="MBN1573805.1"/>
    <property type="molecule type" value="Genomic_DNA"/>
</dbReference>
<dbReference type="AlphaFoldDB" id="A0A9D8KES2"/>
<organism evidence="3 4">
    <name type="scientific">Candidatus Zymogenus saltonus</name>
    <dbReference type="NCBI Taxonomy" id="2844893"/>
    <lineage>
        <taxon>Bacteria</taxon>
        <taxon>Deltaproteobacteria</taxon>
        <taxon>Candidatus Zymogenia</taxon>
        <taxon>Candidatus Zymogeniales</taxon>
        <taxon>Candidatus Zymogenaceae</taxon>
        <taxon>Candidatus Zymogenus</taxon>
    </lineage>
</organism>
<dbReference type="InterPro" id="IPR046357">
    <property type="entry name" value="PPIase_dom_sf"/>
</dbReference>
<evidence type="ECO:0000313" key="3">
    <source>
        <dbReference type="EMBL" id="MBN1573805.1"/>
    </source>
</evidence>
<dbReference type="PANTHER" id="PTHR47245:SF2">
    <property type="entry name" value="PEPTIDYL-PROLYL CIS-TRANS ISOMERASE HP_0175-RELATED"/>
    <property type="match status" value="1"/>
</dbReference>
<keyword evidence="1" id="KW-0697">Rotamase</keyword>
<dbReference type="SUPFAM" id="SSF109998">
    <property type="entry name" value="Triger factor/SurA peptide-binding domain-like"/>
    <property type="match status" value="1"/>
</dbReference>
<reference evidence="3" key="1">
    <citation type="journal article" date="2021" name="Environ. Microbiol.">
        <title>Genomic characterization of three novel Desulfobacterota classes expand the metabolic and phylogenetic diversity of the phylum.</title>
        <authorList>
            <person name="Murphy C.L."/>
            <person name="Biggerstaff J."/>
            <person name="Eichhorn A."/>
            <person name="Ewing E."/>
            <person name="Shahan R."/>
            <person name="Soriano D."/>
            <person name="Stewart S."/>
            <person name="VanMol K."/>
            <person name="Walker R."/>
            <person name="Walters P."/>
            <person name="Elshahed M.S."/>
            <person name="Youssef N.H."/>
        </authorList>
    </citation>
    <scope>NUCLEOTIDE SEQUENCE</scope>
    <source>
        <strain evidence="3">Zod_Metabat.24</strain>
    </source>
</reference>
<comment type="caution">
    <text evidence="3">The sequence shown here is derived from an EMBL/GenBank/DDBJ whole genome shotgun (WGS) entry which is preliminary data.</text>
</comment>
<dbReference type="Gene3D" id="3.10.50.40">
    <property type="match status" value="1"/>
</dbReference>
<dbReference type="PROSITE" id="PS50198">
    <property type="entry name" value="PPIC_PPIASE_2"/>
    <property type="match status" value="1"/>
</dbReference>
<dbReference type="InterPro" id="IPR050245">
    <property type="entry name" value="PrsA_foldase"/>
</dbReference>
<evidence type="ECO:0000259" key="2">
    <source>
        <dbReference type="PROSITE" id="PS50198"/>
    </source>
</evidence>
<protein>
    <submittedName>
        <fullName evidence="3">Peptidylprolyl isomerase</fullName>
    </submittedName>
</protein>
<reference evidence="3" key="2">
    <citation type="submission" date="2021-01" db="EMBL/GenBank/DDBJ databases">
        <authorList>
            <person name="Hahn C.R."/>
            <person name="Youssef N.H."/>
            <person name="Elshahed M."/>
        </authorList>
    </citation>
    <scope>NUCLEOTIDE SEQUENCE</scope>
    <source>
        <strain evidence="3">Zod_Metabat.24</strain>
    </source>
</reference>
<keyword evidence="1 3" id="KW-0413">Isomerase</keyword>
<sequence>MDRRLLAPFMVSCISACLFICLLGCGEKKDVARFNGSTITLEEYLWEKDNLPYHTRESIKTIDDKKEFVNRLLTQRLLVEEAMKRGIQNDDTVRYKIESYKRTLIINELLRREFEGRTMVTEEEVKKYYEENIGQFTKEIVEASHILVKKREDAEMIKSLLSQGEKFPELAIRFSLGPSAKTGGSLGEITRGQMMPDFEEALFKLEKPGEISQIVETNFGFHIIRLDKSKIIRVQPLSEVSGKIRVLLTDKKEKEFFENYVEDLKKKIDIEIDEEILNEMG</sequence>
<gene>
    <name evidence="3" type="ORF">JW984_11470</name>
</gene>
<dbReference type="PANTHER" id="PTHR47245">
    <property type="entry name" value="PEPTIDYLPROLYL ISOMERASE"/>
    <property type="match status" value="1"/>
</dbReference>
<feature type="domain" description="PpiC" evidence="2">
    <location>
        <begin position="138"/>
        <end position="228"/>
    </location>
</feature>
<dbReference type="InterPro" id="IPR000297">
    <property type="entry name" value="PPIase_PpiC"/>
</dbReference>
<dbReference type="Pfam" id="PF00639">
    <property type="entry name" value="Rotamase"/>
    <property type="match status" value="1"/>
</dbReference>
<dbReference type="SUPFAM" id="SSF54534">
    <property type="entry name" value="FKBP-like"/>
    <property type="match status" value="1"/>
</dbReference>
<evidence type="ECO:0000313" key="4">
    <source>
        <dbReference type="Proteomes" id="UP000809273"/>
    </source>
</evidence>
<dbReference type="GO" id="GO:0003755">
    <property type="term" value="F:peptidyl-prolyl cis-trans isomerase activity"/>
    <property type="evidence" value="ECO:0007669"/>
    <property type="project" value="UniProtKB-KW"/>
</dbReference>
<accession>A0A9D8KES2</accession>
<proteinExistence type="predicted"/>